<dbReference type="EMBL" id="GBXM01060438">
    <property type="protein sequence ID" value="JAH48139.1"/>
    <property type="molecule type" value="Transcribed_RNA"/>
</dbReference>
<accession>A0A0E9T3E4</accession>
<proteinExistence type="predicted"/>
<sequence>MKNRISTVCGTPLLP</sequence>
<protein>
    <submittedName>
        <fullName evidence="1">Uncharacterized protein</fullName>
    </submittedName>
</protein>
<name>A0A0E9T3E4_ANGAN</name>
<organism evidence="1">
    <name type="scientific">Anguilla anguilla</name>
    <name type="common">European freshwater eel</name>
    <name type="synonym">Muraena anguilla</name>
    <dbReference type="NCBI Taxonomy" id="7936"/>
    <lineage>
        <taxon>Eukaryota</taxon>
        <taxon>Metazoa</taxon>
        <taxon>Chordata</taxon>
        <taxon>Craniata</taxon>
        <taxon>Vertebrata</taxon>
        <taxon>Euteleostomi</taxon>
        <taxon>Actinopterygii</taxon>
        <taxon>Neopterygii</taxon>
        <taxon>Teleostei</taxon>
        <taxon>Anguilliformes</taxon>
        <taxon>Anguillidae</taxon>
        <taxon>Anguilla</taxon>
    </lineage>
</organism>
<evidence type="ECO:0000313" key="1">
    <source>
        <dbReference type="EMBL" id="JAH48139.1"/>
    </source>
</evidence>
<reference evidence="1" key="2">
    <citation type="journal article" date="2015" name="Fish Shellfish Immunol.">
        <title>Early steps in the European eel (Anguilla anguilla)-Vibrio vulnificus interaction in the gills: Role of the RtxA13 toxin.</title>
        <authorList>
            <person name="Callol A."/>
            <person name="Pajuelo D."/>
            <person name="Ebbesson L."/>
            <person name="Teles M."/>
            <person name="MacKenzie S."/>
            <person name="Amaro C."/>
        </authorList>
    </citation>
    <scope>NUCLEOTIDE SEQUENCE</scope>
</reference>
<reference evidence="1" key="1">
    <citation type="submission" date="2014-11" db="EMBL/GenBank/DDBJ databases">
        <authorList>
            <person name="Amaro Gonzalez C."/>
        </authorList>
    </citation>
    <scope>NUCLEOTIDE SEQUENCE</scope>
</reference>